<organism evidence="1 2">
    <name type="scientific">Plenodomus tracheiphilus IPT5</name>
    <dbReference type="NCBI Taxonomy" id="1408161"/>
    <lineage>
        <taxon>Eukaryota</taxon>
        <taxon>Fungi</taxon>
        <taxon>Dikarya</taxon>
        <taxon>Ascomycota</taxon>
        <taxon>Pezizomycotina</taxon>
        <taxon>Dothideomycetes</taxon>
        <taxon>Pleosporomycetidae</taxon>
        <taxon>Pleosporales</taxon>
        <taxon>Pleosporineae</taxon>
        <taxon>Leptosphaeriaceae</taxon>
        <taxon>Plenodomus</taxon>
    </lineage>
</organism>
<dbReference type="EMBL" id="MU006332">
    <property type="protein sequence ID" value="KAF2846715.1"/>
    <property type="molecule type" value="Genomic_DNA"/>
</dbReference>
<protein>
    <submittedName>
        <fullName evidence="1">Uncharacterized protein</fullName>
    </submittedName>
</protein>
<evidence type="ECO:0000313" key="1">
    <source>
        <dbReference type="EMBL" id="KAF2846715.1"/>
    </source>
</evidence>
<sequence>MHLSAVETTMQHRFLLGSAQRTLQHWHWHWYWAMRWRRAVSKLEHGPKQTLSSPISFVPRTQYSRLCVCGMLRPTPLLAAHRCHRYIAEGGVLVSPTTMSGQHCLCIATKGRGDARAAHLQSVVCHLTLARLFIMQAWWTFPRPARGQPLCGPIRRSQVAVAVSSHQGVRLSRDIALSTRRFTSVPCQVWAQ</sequence>
<evidence type="ECO:0000313" key="2">
    <source>
        <dbReference type="Proteomes" id="UP000799423"/>
    </source>
</evidence>
<dbReference type="AlphaFoldDB" id="A0A6A7AX23"/>
<accession>A0A6A7AX23</accession>
<name>A0A6A7AX23_9PLEO</name>
<keyword evidence="2" id="KW-1185">Reference proteome</keyword>
<dbReference type="Proteomes" id="UP000799423">
    <property type="component" value="Unassembled WGS sequence"/>
</dbReference>
<proteinExistence type="predicted"/>
<gene>
    <name evidence="1" type="ORF">T440DRAFT_222235</name>
</gene>
<reference evidence="1" key="1">
    <citation type="submission" date="2020-01" db="EMBL/GenBank/DDBJ databases">
        <authorList>
            <consortium name="DOE Joint Genome Institute"/>
            <person name="Haridas S."/>
            <person name="Albert R."/>
            <person name="Binder M."/>
            <person name="Bloem J."/>
            <person name="Labutti K."/>
            <person name="Salamov A."/>
            <person name="Andreopoulos B."/>
            <person name="Baker S.E."/>
            <person name="Barry K."/>
            <person name="Bills G."/>
            <person name="Bluhm B.H."/>
            <person name="Cannon C."/>
            <person name="Castanera R."/>
            <person name="Culley D.E."/>
            <person name="Daum C."/>
            <person name="Ezra D."/>
            <person name="Gonzalez J.B."/>
            <person name="Henrissat B."/>
            <person name="Kuo A."/>
            <person name="Liang C."/>
            <person name="Lipzen A."/>
            <person name="Lutzoni F."/>
            <person name="Magnuson J."/>
            <person name="Mondo S."/>
            <person name="Nolan M."/>
            <person name="Ohm R."/>
            <person name="Pangilinan J."/>
            <person name="Park H.-J."/>
            <person name="Ramirez L."/>
            <person name="Alfaro M."/>
            <person name="Sun H."/>
            <person name="Tritt A."/>
            <person name="Yoshinaga Y."/>
            <person name="Zwiers L.-H."/>
            <person name="Turgeon B.G."/>
            <person name="Goodwin S.B."/>
            <person name="Spatafora J.W."/>
            <person name="Crous P.W."/>
            <person name="Grigoriev I.V."/>
        </authorList>
    </citation>
    <scope>NUCLEOTIDE SEQUENCE</scope>
    <source>
        <strain evidence="1">IPT5</strain>
    </source>
</reference>